<dbReference type="PROSITE" id="PS51257">
    <property type="entry name" value="PROKAR_LIPOPROTEIN"/>
    <property type="match status" value="1"/>
</dbReference>
<keyword evidence="1" id="KW-0732">Signal</keyword>
<evidence type="ECO:0000313" key="2">
    <source>
        <dbReference type="Proteomes" id="UP000046392"/>
    </source>
</evidence>
<sequence length="150" mass="17102">MKVFKILTLFIIITISCIVIDGRTHVTMRVKGTPKCLEKRNTTTLIKENVTATLMKKNLSKPIKSEIGSCGGSITIKAYVKYDSIMNNLFYVNFNYSVSGFSYTNKIPKDCEKAYGISSKMRDYFCDFTTPTEKLFKDLCRNKVIFCLNV</sequence>
<feature type="chain" id="PRO_5005896117" evidence="1">
    <location>
        <begin position="23"/>
        <end position="150"/>
    </location>
</feature>
<protein>
    <submittedName>
        <fullName evidence="3">Lipoprotein</fullName>
    </submittedName>
</protein>
<reference evidence="3" key="1">
    <citation type="submission" date="2017-02" db="UniProtKB">
        <authorList>
            <consortium name="WormBaseParasite"/>
        </authorList>
    </citation>
    <scope>IDENTIFICATION</scope>
</reference>
<keyword evidence="2" id="KW-1185">Reference proteome</keyword>
<evidence type="ECO:0000313" key="3">
    <source>
        <dbReference type="WBParaSite" id="SPAL_0001773200.1"/>
    </source>
</evidence>
<proteinExistence type="predicted"/>
<dbReference type="WBParaSite" id="SPAL_0001773200.1">
    <property type="protein sequence ID" value="SPAL_0001773200.1"/>
    <property type="gene ID" value="SPAL_0001773200"/>
</dbReference>
<feature type="signal peptide" evidence="1">
    <location>
        <begin position="1"/>
        <end position="22"/>
    </location>
</feature>
<dbReference type="AlphaFoldDB" id="A0A0N5CIS7"/>
<accession>A0A0N5CIS7</accession>
<evidence type="ECO:0000256" key="1">
    <source>
        <dbReference type="SAM" id="SignalP"/>
    </source>
</evidence>
<dbReference type="Proteomes" id="UP000046392">
    <property type="component" value="Unplaced"/>
</dbReference>
<name>A0A0N5CIS7_STREA</name>
<organism evidence="2 3">
    <name type="scientific">Strongyloides papillosus</name>
    <name type="common">Intestinal threadworm</name>
    <dbReference type="NCBI Taxonomy" id="174720"/>
    <lineage>
        <taxon>Eukaryota</taxon>
        <taxon>Metazoa</taxon>
        <taxon>Ecdysozoa</taxon>
        <taxon>Nematoda</taxon>
        <taxon>Chromadorea</taxon>
        <taxon>Rhabditida</taxon>
        <taxon>Tylenchina</taxon>
        <taxon>Panagrolaimomorpha</taxon>
        <taxon>Strongyloidoidea</taxon>
        <taxon>Strongyloididae</taxon>
        <taxon>Strongyloides</taxon>
    </lineage>
</organism>